<dbReference type="InterPro" id="IPR050791">
    <property type="entry name" value="Aldo-Keto_reductase"/>
</dbReference>
<dbReference type="GO" id="GO:0005737">
    <property type="term" value="C:cytoplasm"/>
    <property type="evidence" value="ECO:0007669"/>
    <property type="project" value="TreeGrafter"/>
</dbReference>
<evidence type="ECO:0000313" key="4">
    <source>
        <dbReference type="Proteomes" id="UP001358614"/>
    </source>
</evidence>
<keyword evidence="4" id="KW-1185">Reference proteome</keyword>
<dbReference type="CDD" id="cd19077">
    <property type="entry name" value="AKR_AKR8A1-2"/>
    <property type="match status" value="1"/>
</dbReference>
<proteinExistence type="predicted"/>
<dbReference type="Gene3D" id="3.20.20.100">
    <property type="entry name" value="NADP-dependent oxidoreductase domain"/>
    <property type="match status" value="1"/>
</dbReference>
<dbReference type="RefSeq" id="XP_066080698.1">
    <property type="nucleotide sequence ID" value="XM_066224601.1"/>
</dbReference>
<evidence type="ECO:0000313" key="3">
    <source>
        <dbReference type="EMBL" id="WWD02731.1"/>
    </source>
</evidence>
<dbReference type="InterPro" id="IPR023210">
    <property type="entry name" value="NADP_OxRdtase_dom"/>
</dbReference>
<dbReference type="Proteomes" id="UP001358614">
    <property type="component" value="Chromosome 1"/>
</dbReference>
<dbReference type="GO" id="GO:0016491">
    <property type="term" value="F:oxidoreductase activity"/>
    <property type="evidence" value="ECO:0007669"/>
    <property type="project" value="UniProtKB-KW"/>
</dbReference>
<dbReference type="Pfam" id="PF00248">
    <property type="entry name" value="Aldo_ket_red"/>
    <property type="match status" value="1"/>
</dbReference>
<sequence>MSEMILAGKPTIRMGLGLMGLTLFADQPVSDDVAFEVIKTSLDAGATHLNSAMFYGSPSDKLSNLKLLGRFFKAYPEYKDKAILGVKGGMIGAFSGCTGDIDHLRKELLTAKELLGEKEIDIFACARVPDDRPFEETIKNLIQLQTEGLFRTIGLSETSASSMRLAHQIAGNLISSNEIEVSLQTLLDPLIVESIKTAEELGIIIIGYSPFGHGLLSRQTPSGEGDWRNHLPRFQKENLDRNLALVRDLEELAKKNERKLTEVILGSMIAYSPNILPLPGSKSPKRVAENNAAAQVKLSEEEMKEIFEILNKNPVIGTRYPEFGMGALVSVRFIVLTGCHMLTCLWFTM</sequence>
<gene>
    <name evidence="3" type="ORF">V865_000773</name>
</gene>
<dbReference type="SUPFAM" id="SSF51430">
    <property type="entry name" value="NAD(P)-linked oxidoreductase"/>
    <property type="match status" value="1"/>
</dbReference>
<dbReference type="PANTHER" id="PTHR43625:SF78">
    <property type="entry name" value="PYRIDOXAL REDUCTASE-RELATED"/>
    <property type="match status" value="1"/>
</dbReference>
<keyword evidence="1" id="KW-0560">Oxidoreductase</keyword>
<reference evidence="3 4" key="1">
    <citation type="submission" date="2024-01" db="EMBL/GenBank/DDBJ databases">
        <title>Comparative genomics of Cryptococcus and Kwoniella reveals pathogenesis evolution and contrasting modes of karyotype evolution via chromosome fusion or intercentromeric recombination.</title>
        <authorList>
            <person name="Coelho M.A."/>
            <person name="David-Palma M."/>
            <person name="Shea T."/>
            <person name="Bowers K."/>
            <person name="McGinley-Smith S."/>
            <person name="Mohammad A.W."/>
            <person name="Gnirke A."/>
            <person name="Yurkov A.M."/>
            <person name="Nowrousian M."/>
            <person name="Sun S."/>
            <person name="Cuomo C.A."/>
            <person name="Heitman J."/>
        </authorList>
    </citation>
    <scope>NUCLEOTIDE SEQUENCE [LARGE SCALE GENOMIC DNA]</scope>
    <source>
        <strain evidence="3 4">PYCC6329</strain>
    </source>
</reference>
<evidence type="ECO:0000256" key="1">
    <source>
        <dbReference type="ARBA" id="ARBA00023002"/>
    </source>
</evidence>
<dbReference type="InterPro" id="IPR036812">
    <property type="entry name" value="NAD(P)_OxRdtase_dom_sf"/>
</dbReference>
<evidence type="ECO:0000259" key="2">
    <source>
        <dbReference type="Pfam" id="PF00248"/>
    </source>
</evidence>
<dbReference type="KEGG" id="ker:91099577"/>
<protein>
    <recommendedName>
        <fullName evidence="2">NADP-dependent oxidoreductase domain-containing protein</fullName>
    </recommendedName>
</protein>
<dbReference type="GeneID" id="91099577"/>
<feature type="domain" description="NADP-dependent oxidoreductase" evidence="2">
    <location>
        <begin position="13"/>
        <end position="309"/>
    </location>
</feature>
<name>A0AAX4K8H4_9TREE</name>
<accession>A0AAX4K8H4</accession>
<dbReference type="PANTHER" id="PTHR43625">
    <property type="entry name" value="AFLATOXIN B1 ALDEHYDE REDUCTASE"/>
    <property type="match status" value="1"/>
</dbReference>
<dbReference type="EMBL" id="CP144089">
    <property type="protein sequence ID" value="WWD02731.1"/>
    <property type="molecule type" value="Genomic_DNA"/>
</dbReference>
<organism evidence="3 4">
    <name type="scientific">Kwoniella europaea PYCC6329</name>
    <dbReference type="NCBI Taxonomy" id="1423913"/>
    <lineage>
        <taxon>Eukaryota</taxon>
        <taxon>Fungi</taxon>
        <taxon>Dikarya</taxon>
        <taxon>Basidiomycota</taxon>
        <taxon>Agaricomycotina</taxon>
        <taxon>Tremellomycetes</taxon>
        <taxon>Tremellales</taxon>
        <taxon>Cryptococcaceae</taxon>
        <taxon>Kwoniella</taxon>
    </lineage>
</organism>
<dbReference type="AlphaFoldDB" id="A0AAX4K8H4"/>